<sequence length="102" mass="11384">CYGLVWPNRHFLTSFHLFFTCVLVSYKCVPNSFSFTSFSFALTFTALTHILALLVLAPVGSSFITKGLFLDNRNLTLHSSLPISLLVGKHSRCNKCLPKSDN</sequence>
<evidence type="ECO:0000313" key="3">
    <source>
        <dbReference type="Proteomes" id="UP000076858"/>
    </source>
</evidence>
<reference evidence="2 3" key="1">
    <citation type="submission" date="2016-03" db="EMBL/GenBank/DDBJ databases">
        <title>EvidentialGene: Evidence-directed Construction of Genes on Genomes.</title>
        <authorList>
            <person name="Gilbert D.G."/>
            <person name="Choi J.-H."/>
            <person name="Mockaitis K."/>
            <person name="Colbourne J."/>
            <person name="Pfrender M."/>
        </authorList>
    </citation>
    <scope>NUCLEOTIDE SEQUENCE [LARGE SCALE GENOMIC DNA]</scope>
    <source>
        <strain evidence="2 3">Xinb3</strain>
        <tissue evidence="2">Complete organism</tissue>
    </source>
</reference>
<keyword evidence="3" id="KW-1185">Reference proteome</keyword>
<organism evidence="2 3">
    <name type="scientific">Daphnia magna</name>
    <dbReference type="NCBI Taxonomy" id="35525"/>
    <lineage>
        <taxon>Eukaryota</taxon>
        <taxon>Metazoa</taxon>
        <taxon>Ecdysozoa</taxon>
        <taxon>Arthropoda</taxon>
        <taxon>Crustacea</taxon>
        <taxon>Branchiopoda</taxon>
        <taxon>Diplostraca</taxon>
        <taxon>Cladocera</taxon>
        <taxon>Anomopoda</taxon>
        <taxon>Daphniidae</taxon>
        <taxon>Daphnia</taxon>
    </lineage>
</organism>
<feature type="transmembrane region" description="Helical" evidence="1">
    <location>
        <begin position="41"/>
        <end position="64"/>
    </location>
</feature>
<name>A0A162C1E8_9CRUS</name>
<proteinExistence type="predicted"/>
<accession>A0A162C1E8</accession>
<feature type="non-terminal residue" evidence="2">
    <location>
        <position position="1"/>
    </location>
</feature>
<evidence type="ECO:0000256" key="1">
    <source>
        <dbReference type="SAM" id="Phobius"/>
    </source>
</evidence>
<keyword evidence="1" id="KW-1133">Transmembrane helix</keyword>
<dbReference type="AlphaFoldDB" id="A0A162C1E8"/>
<keyword evidence="1" id="KW-0812">Transmembrane</keyword>
<protein>
    <submittedName>
        <fullName evidence="2">Uncharacterized protein</fullName>
    </submittedName>
</protein>
<gene>
    <name evidence="2" type="ORF">APZ42_004044</name>
</gene>
<dbReference type="Proteomes" id="UP000076858">
    <property type="component" value="Unassembled WGS sequence"/>
</dbReference>
<evidence type="ECO:0000313" key="2">
    <source>
        <dbReference type="EMBL" id="KZR99900.1"/>
    </source>
</evidence>
<dbReference type="EMBL" id="LRGB01012307">
    <property type="protein sequence ID" value="KZR99900.1"/>
    <property type="molecule type" value="Genomic_DNA"/>
</dbReference>
<keyword evidence="1" id="KW-0472">Membrane</keyword>
<comment type="caution">
    <text evidence="2">The sequence shown here is derived from an EMBL/GenBank/DDBJ whole genome shotgun (WGS) entry which is preliminary data.</text>
</comment>